<feature type="region of interest" description="Disordered" evidence="2">
    <location>
        <begin position="75"/>
        <end position="108"/>
    </location>
</feature>
<dbReference type="SMART" id="SM00443">
    <property type="entry name" value="G_patch"/>
    <property type="match status" value="1"/>
</dbReference>
<dbReference type="VEuPathDB" id="VectorBase:PPAPM1_003040"/>
<dbReference type="PROSITE" id="PS51613">
    <property type="entry name" value="SAM_MT_RRMJ"/>
    <property type="match status" value="1"/>
</dbReference>
<dbReference type="VEuPathDB" id="VectorBase:PPAI009777"/>
<dbReference type="PANTHER" id="PTHR16121">
    <property type="entry name" value="CAP-SPECIFIC MRNA (NUCLEOSIDE-2'-O-)-METHYLTRANSFERASE 1-RELATED"/>
    <property type="match status" value="1"/>
</dbReference>
<evidence type="ECO:0000256" key="1">
    <source>
        <dbReference type="RuleBase" id="RU368012"/>
    </source>
</evidence>
<dbReference type="EnsemblMetazoa" id="PPAI009777-RA">
    <property type="protein sequence ID" value="PPAI009777-PA"/>
    <property type="gene ID" value="PPAI009777"/>
</dbReference>
<comment type="function">
    <text evidence="1">S-adenosyl-L-methionine-dependent methyltransferase that mediates RNA cap1 2'-O-ribose methylation to the 5'-cap structure of RNAs. Methylates the ribose of the first nucleotide of a m(7)GpppG-capped mRNA to produce m(7)GpppNmp (cap1).</text>
</comment>
<dbReference type="InterPro" id="IPR025816">
    <property type="entry name" value="RrmJ-type_MeTrfase"/>
</dbReference>
<dbReference type="InterPro" id="IPR000467">
    <property type="entry name" value="G_patch_dom"/>
</dbReference>
<accession>A0A1B0GQI7</accession>
<dbReference type="GO" id="GO:0032259">
    <property type="term" value="P:methylation"/>
    <property type="evidence" value="ECO:0007669"/>
    <property type="project" value="UniProtKB-KW"/>
</dbReference>
<dbReference type="PROSITE" id="PS50174">
    <property type="entry name" value="G_PATCH"/>
    <property type="match status" value="1"/>
</dbReference>
<dbReference type="GO" id="GO:0016556">
    <property type="term" value="P:mRNA modification"/>
    <property type="evidence" value="ECO:0007669"/>
    <property type="project" value="UniProtKB-UniRule"/>
</dbReference>
<reference evidence="3" key="1">
    <citation type="submission" date="2022-08" db="UniProtKB">
        <authorList>
            <consortium name="EnsemblMetazoa"/>
        </authorList>
    </citation>
    <scope>IDENTIFICATION</scope>
    <source>
        <strain evidence="3">Israel</strain>
    </source>
</reference>
<dbReference type="Pfam" id="PF01728">
    <property type="entry name" value="FtsJ"/>
    <property type="match status" value="1"/>
</dbReference>
<dbReference type="SUPFAM" id="SSF53335">
    <property type="entry name" value="S-adenosyl-L-methionine-dependent methyltransferases"/>
    <property type="match status" value="1"/>
</dbReference>
<dbReference type="GO" id="GO:0003676">
    <property type="term" value="F:nucleic acid binding"/>
    <property type="evidence" value="ECO:0007669"/>
    <property type="project" value="UniProtKB-UniRule"/>
</dbReference>
<keyword evidence="1" id="KW-0506">mRNA capping</keyword>
<dbReference type="GO" id="GO:0005634">
    <property type="term" value="C:nucleus"/>
    <property type="evidence" value="ECO:0007669"/>
    <property type="project" value="UniProtKB-SubCell"/>
</dbReference>
<dbReference type="GO" id="GO:0005737">
    <property type="term" value="C:cytoplasm"/>
    <property type="evidence" value="ECO:0007669"/>
    <property type="project" value="TreeGrafter"/>
</dbReference>
<keyword evidence="4" id="KW-1185">Reference proteome</keyword>
<keyword evidence="1" id="KW-0808">Transferase</keyword>
<dbReference type="AlphaFoldDB" id="A0A1B0GQI7"/>
<evidence type="ECO:0000313" key="3">
    <source>
        <dbReference type="EnsemblMetazoa" id="PPAI009777-PA"/>
    </source>
</evidence>
<dbReference type="EMBL" id="AJVK01007261">
    <property type="status" value="NOT_ANNOTATED_CDS"/>
    <property type="molecule type" value="Genomic_DNA"/>
</dbReference>
<sequence>MTSTSDDSTPESSDHGYSNGMYGGRKRQREDDDESYWAPQPKIAVTEASTEASSTDLYSQASLRMMKKMGYQERTGLGKHSQGRLDPIEASKQKGRRGLGAAPDSVDLSGAQFNDTEEIIQIPEIVDWLHGELDDLEDLDRSRLDEWLVQGPKKLIIDDETLFCDPEILKGVLEAKNVFDNMNDLDMRRACQRSNPFETIKNAIFLNRAAVKMANMDALLGFMFTDPVDEDGVSLVRDHELLYFADVCAGPGGFSEYILWKRKWHARGYGFTLKEENDFNLDNFLAGHPESFHPFYGVEGDGDVYNPDNIDSLMKLVMSETGKGVHFMMADGGFSVKNQENIQEILSKRLYLCQCLVALSVLREKGHFVVKLFDLFTPFSVGLVYLMYKCFHQIAIIKPNTSRPANSERYLVCKWLKSGTDVIRRHLFDVCVTMFRDDTNFFGYIFESNNRIGRNQITGLRKIAAYAGNKSLEETRQIEIRERCLREWCLPSTMRTAPRGQKTSHEEYSNELLRGADRKFMTTKENVLTKRGRHLIGIFGEVQDHWYFVPLNTPENSQKNIRTFFLSKGRQDVVMLNGKGMWEHLPRGIQVEMSPQTLIYGEIVQEHKGEDRSQRTSYALHIIDGLILDGEDIRKMPLLERNKYCQKFAEAINKPFGNAETVPIRCKKLIPFREIGPFIEGLQYYGLKNMTTRKGYLLPNTDERFYIPKALLFLCEIKSNLRMHYSVRNQTTYYYDLERQKSFNLHELENPSCILTSFNTTFQFRFLWKWEQELQIQASAHNPVPEDEADGLVCRSDLEYLTWQSIEKSRKIYSQ</sequence>
<dbReference type="InterPro" id="IPR050851">
    <property type="entry name" value="mRNA_Cap_2O-Ribose_MeTrfase"/>
</dbReference>
<proteinExistence type="predicted"/>
<dbReference type="PANTHER" id="PTHR16121:SF0">
    <property type="entry name" value="CAP-SPECIFIC MRNA (NUCLEOSIDE-2'-O-)-METHYLTRANSFERASE 1"/>
    <property type="match status" value="1"/>
</dbReference>
<evidence type="ECO:0000313" key="4">
    <source>
        <dbReference type="Proteomes" id="UP000092462"/>
    </source>
</evidence>
<dbReference type="GO" id="GO:0004483">
    <property type="term" value="F:methyltransferase cap1 activity"/>
    <property type="evidence" value="ECO:0007669"/>
    <property type="project" value="UniProtKB-UniRule"/>
</dbReference>
<keyword evidence="1" id="KW-0507">mRNA processing</keyword>
<comment type="catalytic activity">
    <reaction evidence="1">
        <text>a 5'-end (N(7)-methyl 5'-triphosphoguanosine)-ribonucleoside in mRNA + S-adenosyl-L-methionine = a 5'-end (N(7)-methyl 5'-triphosphoguanosine)-(2'-O-methyl-ribonucleoside) in mRNA + S-adenosyl-L-homocysteine + H(+)</text>
        <dbReference type="Rhea" id="RHEA:67020"/>
        <dbReference type="Rhea" id="RHEA-COMP:17167"/>
        <dbReference type="Rhea" id="RHEA-COMP:17168"/>
        <dbReference type="ChEBI" id="CHEBI:15378"/>
        <dbReference type="ChEBI" id="CHEBI:57856"/>
        <dbReference type="ChEBI" id="CHEBI:59789"/>
        <dbReference type="ChEBI" id="CHEBI:156461"/>
        <dbReference type="ChEBI" id="CHEBI:167609"/>
        <dbReference type="EC" id="2.1.1.57"/>
    </reaction>
</comment>
<keyword evidence="1" id="KW-0949">S-adenosyl-L-methionine</keyword>
<protein>
    <recommendedName>
        <fullName evidence="1">Cap-specific mRNA (nucleoside-2'-O-)-methyltransferase 1</fullName>
        <ecNumber evidence="1">2.1.1.57</ecNumber>
    </recommendedName>
    <alternativeName>
        <fullName evidence="1">Cap1 2'O-ribose methyltransferase 1</fullName>
    </alternativeName>
</protein>
<name>A0A1B0GQI7_PHLPP</name>
<organism evidence="3 4">
    <name type="scientific">Phlebotomus papatasi</name>
    <name type="common">Sandfly</name>
    <dbReference type="NCBI Taxonomy" id="29031"/>
    <lineage>
        <taxon>Eukaryota</taxon>
        <taxon>Metazoa</taxon>
        <taxon>Ecdysozoa</taxon>
        <taxon>Arthropoda</taxon>
        <taxon>Hexapoda</taxon>
        <taxon>Insecta</taxon>
        <taxon>Pterygota</taxon>
        <taxon>Neoptera</taxon>
        <taxon>Endopterygota</taxon>
        <taxon>Diptera</taxon>
        <taxon>Nematocera</taxon>
        <taxon>Psychodoidea</taxon>
        <taxon>Psychodidae</taxon>
        <taxon>Phlebotomus</taxon>
        <taxon>Phlebotomus</taxon>
    </lineage>
</organism>
<dbReference type="Proteomes" id="UP000092462">
    <property type="component" value="Unassembled WGS sequence"/>
</dbReference>
<dbReference type="Gene3D" id="3.40.50.12760">
    <property type="match status" value="1"/>
</dbReference>
<feature type="compositionally biased region" description="Polar residues" evidence="2">
    <location>
        <begin position="47"/>
        <end position="56"/>
    </location>
</feature>
<dbReference type="Pfam" id="PF01585">
    <property type="entry name" value="G-patch"/>
    <property type="match status" value="1"/>
</dbReference>
<dbReference type="GO" id="GO:0006370">
    <property type="term" value="P:7-methylguanosine mRNA capping"/>
    <property type="evidence" value="ECO:0007669"/>
    <property type="project" value="UniProtKB-UniRule"/>
</dbReference>
<dbReference type="EC" id="2.1.1.57" evidence="1"/>
<dbReference type="InterPro" id="IPR002877">
    <property type="entry name" value="RNA_MeTrfase_FtsJ_dom"/>
</dbReference>
<dbReference type="InterPro" id="IPR029063">
    <property type="entry name" value="SAM-dependent_MTases_sf"/>
</dbReference>
<evidence type="ECO:0000256" key="2">
    <source>
        <dbReference type="SAM" id="MobiDB-lite"/>
    </source>
</evidence>
<dbReference type="FunFam" id="3.40.50.12760:FF:000004">
    <property type="entry name" value="FtsJ-like methyltransferase"/>
    <property type="match status" value="1"/>
</dbReference>
<comment type="subcellular location">
    <subcellularLocation>
        <location evidence="1">Nucleus</location>
    </subcellularLocation>
</comment>
<keyword evidence="1" id="KW-0489">Methyltransferase</keyword>
<feature type="region of interest" description="Disordered" evidence="2">
    <location>
        <begin position="1"/>
        <end position="56"/>
    </location>
</feature>
<keyword evidence="1" id="KW-0539">Nucleus</keyword>
<feature type="compositionally biased region" description="Low complexity" evidence="2">
    <location>
        <begin position="1"/>
        <end position="11"/>
    </location>
</feature>